<sequence>MSSLKEGCPINTATGTSSVVLARPRQTGDQTDLHPDRTVLIGDTPQDVIAGRHGGVRAIATASGKSSARRTVPGGDVQDLVVGRPLLRLRPHDAASCWRRVRAKDAAASSSSRLADIGNVLAGIVAFGASDIR</sequence>
<gene>
    <name evidence="1" type="ORF">ACFSJ0_50235</name>
</gene>
<keyword evidence="2" id="KW-1185">Reference proteome</keyword>
<dbReference type="EMBL" id="JBHUCM010000047">
    <property type="protein sequence ID" value="MFD1545299.1"/>
    <property type="molecule type" value="Genomic_DNA"/>
</dbReference>
<proteinExistence type="predicted"/>
<dbReference type="InterPro" id="IPR036412">
    <property type="entry name" value="HAD-like_sf"/>
</dbReference>
<dbReference type="InterPro" id="IPR023214">
    <property type="entry name" value="HAD_sf"/>
</dbReference>
<protein>
    <submittedName>
        <fullName evidence="1">HAD hydrolase-like protein</fullName>
    </submittedName>
</protein>
<accession>A0ABW4GSF6</accession>
<dbReference type="RefSeq" id="WP_378625622.1">
    <property type="nucleotide sequence ID" value="NZ_JBHUCM010000047.1"/>
</dbReference>
<evidence type="ECO:0000313" key="2">
    <source>
        <dbReference type="Proteomes" id="UP001597097"/>
    </source>
</evidence>
<dbReference type="SUPFAM" id="SSF56784">
    <property type="entry name" value="HAD-like"/>
    <property type="match status" value="1"/>
</dbReference>
<name>A0ABW4GSF6_9ACTN</name>
<comment type="caution">
    <text evidence="1">The sequence shown here is derived from an EMBL/GenBank/DDBJ whole genome shotgun (WGS) entry which is preliminary data.</text>
</comment>
<evidence type="ECO:0000313" key="1">
    <source>
        <dbReference type="EMBL" id="MFD1545299.1"/>
    </source>
</evidence>
<organism evidence="1 2">
    <name type="scientific">Nonomuraea guangzhouensis</name>
    <dbReference type="NCBI Taxonomy" id="1291555"/>
    <lineage>
        <taxon>Bacteria</taxon>
        <taxon>Bacillati</taxon>
        <taxon>Actinomycetota</taxon>
        <taxon>Actinomycetes</taxon>
        <taxon>Streptosporangiales</taxon>
        <taxon>Streptosporangiaceae</taxon>
        <taxon>Nonomuraea</taxon>
    </lineage>
</organism>
<dbReference type="Gene3D" id="3.40.50.1000">
    <property type="entry name" value="HAD superfamily/HAD-like"/>
    <property type="match status" value="1"/>
</dbReference>
<dbReference type="Pfam" id="PF13242">
    <property type="entry name" value="Hydrolase_like"/>
    <property type="match status" value="1"/>
</dbReference>
<reference evidence="2" key="1">
    <citation type="journal article" date="2019" name="Int. J. Syst. Evol. Microbiol.">
        <title>The Global Catalogue of Microorganisms (GCM) 10K type strain sequencing project: providing services to taxonomists for standard genome sequencing and annotation.</title>
        <authorList>
            <consortium name="The Broad Institute Genomics Platform"/>
            <consortium name="The Broad Institute Genome Sequencing Center for Infectious Disease"/>
            <person name="Wu L."/>
            <person name="Ma J."/>
        </authorList>
    </citation>
    <scope>NUCLEOTIDE SEQUENCE [LARGE SCALE GENOMIC DNA]</scope>
    <source>
        <strain evidence="2">CGMCC 1.15399</strain>
    </source>
</reference>
<dbReference type="Proteomes" id="UP001597097">
    <property type="component" value="Unassembled WGS sequence"/>
</dbReference>